<protein>
    <submittedName>
        <fullName evidence="3">Phage holin family protein</fullName>
    </submittedName>
</protein>
<comment type="caution">
    <text evidence="3">The sequence shown here is derived from an EMBL/GenBank/DDBJ whole genome shotgun (WGS) entry which is preliminary data.</text>
</comment>
<dbReference type="InterPro" id="IPR009937">
    <property type="entry name" value="Phage_holin_3_6"/>
</dbReference>
<proteinExistence type="predicted"/>
<sequence length="250" mass="26941">MAGSAPERRRTSLAGLVRLGARLVPKQLNDELQLAIAQMKAKGIQVGVAAAIVVVALVFAAAMAVSLLVAAIMGLAEVMEPWLAALLVAAVFLVLAGIFALVGVSKVKKALPLVPEDALRGIRYDLGILKEGSSFDPATLDKKPEEPEAPPKDERPAEKAPEVPYDELLRRSRLRRDHLAEIRDDLGPKLDVKTRASEAAHRAGAYVEERVSDVPTDDAARLLREKWQPLAVMTASLVALAAFVRQLAKR</sequence>
<keyword evidence="2" id="KW-0812">Transmembrane</keyword>
<feature type="region of interest" description="Disordered" evidence="1">
    <location>
        <begin position="135"/>
        <end position="162"/>
    </location>
</feature>
<organism evidence="3 4">
    <name type="scientific">Arthrobacter halodurans</name>
    <dbReference type="NCBI Taxonomy" id="516699"/>
    <lineage>
        <taxon>Bacteria</taxon>
        <taxon>Bacillati</taxon>
        <taxon>Actinomycetota</taxon>
        <taxon>Actinomycetes</taxon>
        <taxon>Micrococcales</taxon>
        <taxon>Micrococcaceae</taxon>
        <taxon>Arthrobacter</taxon>
    </lineage>
</organism>
<keyword evidence="4" id="KW-1185">Reference proteome</keyword>
<name>A0ABV4UNG6_9MICC</name>
<keyword evidence="2" id="KW-0472">Membrane</keyword>
<dbReference type="Proteomes" id="UP001575652">
    <property type="component" value="Unassembled WGS sequence"/>
</dbReference>
<keyword evidence="2" id="KW-1133">Transmembrane helix</keyword>
<feature type="transmembrane region" description="Helical" evidence="2">
    <location>
        <begin position="48"/>
        <end position="76"/>
    </location>
</feature>
<dbReference type="RefSeq" id="WP_373972375.1">
    <property type="nucleotide sequence ID" value="NZ_JBHDLJ010000008.1"/>
</dbReference>
<accession>A0ABV4UNG6</accession>
<feature type="transmembrane region" description="Helical" evidence="2">
    <location>
        <begin position="82"/>
        <end position="104"/>
    </location>
</feature>
<dbReference type="Pfam" id="PF07332">
    <property type="entry name" value="Phage_holin_3_6"/>
    <property type="match status" value="1"/>
</dbReference>
<evidence type="ECO:0000313" key="4">
    <source>
        <dbReference type="Proteomes" id="UP001575652"/>
    </source>
</evidence>
<feature type="compositionally biased region" description="Basic and acidic residues" evidence="1">
    <location>
        <begin position="139"/>
        <end position="161"/>
    </location>
</feature>
<evidence type="ECO:0000313" key="3">
    <source>
        <dbReference type="EMBL" id="MFB0835204.1"/>
    </source>
</evidence>
<dbReference type="EMBL" id="JBHDLJ010000008">
    <property type="protein sequence ID" value="MFB0835204.1"/>
    <property type="molecule type" value="Genomic_DNA"/>
</dbReference>
<evidence type="ECO:0000256" key="2">
    <source>
        <dbReference type="SAM" id="Phobius"/>
    </source>
</evidence>
<evidence type="ECO:0000256" key="1">
    <source>
        <dbReference type="SAM" id="MobiDB-lite"/>
    </source>
</evidence>
<reference evidence="3 4" key="1">
    <citation type="submission" date="2024-09" db="EMBL/GenBank/DDBJ databases">
        <authorList>
            <person name="Salinas-Garcia M.A."/>
            <person name="Prieme A."/>
        </authorList>
    </citation>
    <scope>NUCLEOTIDE SEQUENCE [LARGE SCALE GENOMIC DNA]</scope>
    <source>
        <strain evidence="3 4">DSM 21081</strain>
    </source>
</reference>
<gene>
    <name evidence="3" type="ORF">ACETWP_11440</name>
</gene>